<protein>
    <recommendedName>
        <fullName evidence="1">F-box domain-containing protein</fullName>
    </recommendedName>
</protein>
<dbReference type="PROSITE" id="PS50181">
    <property type="entry name" value="FBOX"/>
    <property type="match status" value="1"/>
</dbReference>
<dbReference type="AlphaFoldDB" id="A0A0C9SVX6"/>
<evidence type="ECO:0000313" key="3">
    <source>
        <dbReference type="Proteomes" id="UP000053263"/>
    </source>
</evidence>
<dbReference type="OrthoDB" id="2322499at2759"/>
<evidence type="ECO:0000259" key="1">
    <source>
        <dbReference type="PROSITE" id="PS50181"/>
    </source>
</evidence>
<proteinExistence type="predicted"/>
<evidence type="ECO:0000313" key="2">
    <source>
        <dbReference type="EMBL" id="KII83315.1"/>
    </source>
</evidence>
<feature type="domain" description="F-box" evidence="1">
    <location>
        <begin position="1"/>
        <end position="45"/>
    </location>
</feature>
<dbReference type="EMBL" id="KN832579">
    <property type="protein sequence ID" value="KII83315.1"/>
    <property type="molecule type" value="Genomic_DNA"/>
</dbReference>
<accession>A0A0C9SVX6</accession>
<reference evidence="2 3" key="1">
    <citation type="submission" date="2014-06" db="EMBL/GenBank/DDBJ databases">
        <title>Evolutionary Origins and Diversification of the Mycorrhizal Mutualists.</title>
        <authorList>
            <consortium name="DOE Joint Genome Institute"/>
            <consortium name="Mycorrhizal Genomics Consortium"/>
            <person name="Kohler A."/>
            <person name="Kuo A."/>
            <person name="Nagy L.G."/>
            <person name="Floudas D."/>
            <person name="Copeland A."/>
            <person name="Barry K.W."/>
            <person name="Cichocki N."/>
            <person name="Veneault-Fourrey C."/>
            <person name="LaButti K."/>
            <person name="Lindquist E.A."/>
            <person name="Lipzen A."/>
            <person name="Lundell T."/>
            <person name="Morin E."/>
            <person name="Murat C."/>
            <person name="Riley R."/>
            <person name="Ohm R."/>
            <person name="Sun H."/>
            <person name="Tunlid A."/>
            <person name="Henrissat B."/>
            <person name="Grigoriev I.V."/>
            <person name="Hibbett D.S."/>
            <person name="Martin F."/>
        </authorList>
    </citation>
    <scope>NUCLEOTIDE SEQUENCE [LARGE SCALE GENOMIC DNA]</scope>
    <source>
        <strain evidence="2 3">FD-325 SS-3</strain>
    </source>
</reference>
<sequence length="205" mass="24204">MPVEILFEIFGWTRPEDLLCLIRTSKPIRSLLLHRRTALSTWKAAFERHYPDIPDCPPGLNEPQYARLMCSRECHGDCEGTAGEGETRVFWWFCVRYCQPCLEKRVVYHVDSKAPYYFCVPLEYVLPTAPDSHGRRQYLLGDVEGFNRQLDALPPGEEREAFVKREEGRMRDLHVHVAECKLWERVQRKKRAHELARVRERRFDG</sequence>
<gene>
    <name evidence="2" type="ORF">PLICRDRAFT_58516</name>
</gene>
<dbReference type="InterPro" id="IPR036047">
    <property type="entry name" value="F-box-like_dom_sf"/>
</dbReference>
<keyword evidence="3" id="KW-1185">Reference proteome</keyword>
<dbReference type="SUPFAM" id="SSF81383">
    <property type="entry name" value="F-box domain"/>
    <property type="match status" value="1"/>
</dbReference>
<dbReference type="HOGENOM" id="CLU_071120_0_0_1"/>
<organism evidence="2 3">
    <name type="scientific">Plicaturopsis crispa FD-325 SS-3</name>
    <dbReference type="NCBI Taxonomy" id="944288"/>
    <lineage>
        <taxon>Eukaryota</taxon>
        <taxon>Fungi</taxon>
        <taxon>Dikarya</taxon>
        <taxon>Basidiomycota</taxon>
        <taxon>Agaricomycotina</taxon>
        <taxon>Agaricomycetes</taxon>
        <taxon>Agaricomycetidae</taxon>
        <taxon>Amylocorticiales</taxon>
        <taxon>Amylocorticiaceae</taxon>
        <taxon>Plicatura</taxon>
        <taxon>Plicaturopsis crispa</taxon>
    </lineage>
</organism>
<dbReference type="Proteomes" id="UP000053263">
    <property type="component" value="Unassembled WGS sequence"/>
</dbReference>
<dbReference type="InterPro" id="IPR001810">
    <property type="entry name" value="F-box_dom"/>
</dbReference>
<name>A0A0C9SVX6_PLICR</name>